<protein>
    <submittedName>
        <fullName evidence="1">Uncharacterized protein</fullName>
    </submittedName>
</protein>
<organism evidence="1">
    <name type="scientific">marine metagenome</name>
    <dbReference type="NCBI Taxonomy" id="408172"/>
    <lineage>
        <taxon>unclassified sequences</taxon>
        <taxon>metagenomes</taxon>
        <taxon>ecological metagenomes</taxon>
    </lineage>
</organism>
<evidence type="ECO:0000313" key="1">
    <source>
        <dbReference type="EMBL" id="SVE46012.1"/>
    </source>
</evidence>
<accession>A0A383DND9</accession>
<dbReference type="EMBL" id="UINC01218822">
    <property type="protein sequence ID" value="SVE46012.1"/>
    <property type="molecule type" value="Genomic_DNA"/>
</dbReference>
<name>A0A383DND9_9ZZZZ</name>
<sequence>LDNLRLKNNFSKIRSKYTNFTKKILQDIISNYLTPDEAKSYWNIRRTLWPHQIGGRDSMRGS</sequence>
<dbReference type="AlphaFoldDB" id="A0A383DND9"/>
<feature type="non-terminal residue" evidence="1">
    <location>
        <position position="1"/>
    </location>
</feature>
<reference evidence="1" key="1">
    <citation type="submission" date="2018-05" db="EMBL/GenBank/DDBJ databases">
        <authorList>
            <person name="Lanie J.A."/>
            <person name="Ng W.-L."/>
            <person name="Kazmierczak K.M."/>
            <person name="Andrzejewski T.M."/>
            <person name="Davidsen T.M."/>
            <person name="Wayne K.J."/>
            <person name="Tettelin H."/>
            <person name="Glass J.I."/>
            <person name="Rusch D."/>
            <person name="Podicherti R."/>
            <person name="Tsui H.-C.T."/>
            <person name="Winkler M.E."/>
        </authorList>
    </citation>
    <scope>NUCLEOTIDE SEQUENCE</scope>
</reference>
<proteinExistence type="predicted"/>
<gene>
    <name evidence="1" type="ORF">METZ01_LOCUS498866</name>
</gene>